<accession>A0AAE0G6R6</accession>
<sequence length="198" mass="20354">MSRDRFAGSSRAIAAQDSTGHVGRAKGFLGVGGDAGRAASMPFPLEVGAAEAGHVALAVGAAGVVTLARVTLLARWPEFKEATDISNRQVLTPLQGVDLLQVSAFPALGEELLFRGTLLPAVGADWRGVTVAGIVFGALHISGGRNPAFAVWSGSVGILYGALAVVTNDLYAPILAHTIANLASATIWQAENLLKENS</sequence>
<feature type="domain" description="CAAX prenyl protease 2/Lysostaphin resistance protein A-like" evidence="1">
    <location>
        <begin position="98"/>
        <end position="182"/>
    </location>
</feature>
<comment type="caution">
    <text evidence="2">The sequence shown here is derived from an EMBL/GenBank/DDBJ whole genome shotgun (WGS) entry which is preliminary data.</text>
</comment>
<protein>
    <recommendedName>
        <fullName evidence="1">CAAX prenyl protease 2/Lysostaphin resistance protein A-like domain-containing protein</fullName>
    </recommendedName>
</protein>
<dbReference type="GO" id="GO:0004175">
    <property type="term" value="F:endopeptidase activity"/>
    <property type="evidence" value="ECO:0007669"/>
    <property type="project" value="UniProtKB-ARBA"/>
</dbReference>
<evidence type="ECO:0000259" key="1">
    <source>
        <dbReference type="Pfam" id="PF02517"/>
    </source>
</evidence>
<dbReference type="GO" id="GO:0080120">
    <property type="term" value="P:CAAX-box protein maturation"/>
    <property type="evidence" value="ECO:0007669"/>
    <property type="project" value="UniProtKB-ARBA"/>
</dbReference>
<evidence type="ECO:0000313" key="2">
    <source>
        <dbReference type="EMBL" id="KAK3272533.1"/>
    </source>
</evidence>
<organism evidence="2 3">
    <name type="scientific">Cymbomonas tetramitiformis</name>
    <dbReference type="NCBI Taxonomy" id="36881"/>
    <lineage>
        <taxon>Eukaryota</taxon>
        <taxon>Viridiplantae</taxon>
        <taxon>Chlorophyta</taxon>
        <taxon>Pyramimonadophyceae</taxon>
        <taxon>Pyramimonadales</taxon>
        <taxon>Pyramimonadaceae</taxon>
        <taxon>Cymbomonas</taxon>
    </lineage>
</organism>
<dbReference type="PANTHER" id="PTHR43592">
    <property type="entry name" value="CAAX AMINO TERMINAL PROTEASE"/>
    <property type="match status" value="1"/>
</dbReference>
<proteinExistence type="predicted"/>
<reference evidence="2 3" key="1">
    <citation type="journal article" date="2015" name="Genome Biol. Evol.">
        <title>Comparative Genomics of a Bacterivorous Green Alga Reveals Evolutionary Causalities and Consequences of Phago-Mixotrophic Mode of Nutrition.</title>
        <authorList>
            <person name="Burns J.A."/>
            <person name="Paasch A."/>
            <person name="Narechania A."/>
            <person name="Kim E."/>
        </authorList>
    </citation>
    <scope>NUCLEOTIDE SEQUENCE [LARGE SCALE GENOMIC DNA]</scope>
    <source>
        <strain evidence="2 3">PLY_AMNH</strain>
    </source>
</reference>
<dbReference type="PANTHER" id="PTHR43592:SF7">
    <property type="entry name" value="CAAX AMINO TERMINAL PROTEASE FAMILY PROTEIN"/>
    <property type="match status" value="1"/>
</dbReference>
<dbReference type="AlphaFoldDB" id="A0AAE0G6R6"/>
<dbReference type="Pfam" id="PF02517">
    <property type="entry name" value="Rce1-like"/>
    <property type="match status" value="1"/>
</dbReference>
<dbReference type="EMBL" id="LGRX02008914">
    <property type="protein sequence ID" value="KAK3272533.1"/>
    <property type="molecule type" value="Genomic_DNA"/>
</dbReference>
<dbReference type="Proteomes" id="UP001190700">
    <property type="component" value="Unassembled WGS sequence"/>
</dbReference>
<keyword evidence="3" id="KW-1185">Reference proteome</keyword>
<evidence type="ECO:0000313" key="3">
    <source>
        <dbReference type="Proteomes" id="UP001190700"/>
    </source>
</evidence>
<name>A0AAE0G6R6_9CHLO</name>
<gene>
    <name evidence="2" type="ORF">CYMTET_19179</name>
</gene>
<dbReference type="InterPro" id="IPR003675">
    <property type="entry name" value="Rce1/LyrA-like_dom"/>
</dbReference>